<dbReference type="NCBIfam" id="TIGR01906">
    <property type="entry name" value="integ_TIGR01906"/>
    <property type="match status" value="1"/>
</dbReference>
<feature type="transmembrane region" description="Helical" evidence="1">
    <location>
        <begin position="183"/>
        <end position="205"/>
    </location>
</feature>
<feature type="transmembrane region" description="Helical" evidence="1">
    <location>
        <begin position="125"/>
        <end position="146"/>
    </location>
</feature>
<sequence>MKKAIYYLFGFLLFLTIFLNVIQFYSFNNSFYFFEYNKNNIYKNVKYNKEDIKNITYNLTNYLKSYERNLDYKEVFGSKEMKHMKDVKKLFDIGLTVKTIVTAITSAIIIVSLKDYKNLIYFTNKSLIVINIFFLFICSLISLNYYNSFTLFHKIFFDNDLWLLNPKESIIINLLPLEFFKDISMYIFITNLIINLIVIITFTYISKKIKKVKV</sequence>
<feature type="transmembrane region" description="Helical" evidence="1">
    <location>
        <begin position="7"/>
        <end position="27"/>
    </location>
</feature>
<keyword evidence="1" id="KW-1133">Transmembrane helix</keyword>
<dbReference type="EMBL" id="FQXH01000008">
    <property type="protein sequence ID" value="SHH12767.1"/>
    <property type="molecule type" value="Genomic_DNA"/>
</dbReference>
<gene>
    <name evidence="2" type="ORF">SAMN02744040_00908</name>
</gene>
<organism evidence="2 3">
    <name type="scientific">Tepidibacter thalassicus DSM 15285</name>
    <dbReference type="NCBI Taxonomy" id="1123350"/>
    <lineage>
        <taxon>Bacteria</taxon>
        <taxon>Bacillati</taxon>
        <taxon>Bacillota</taxon>
        <taxon>Clostridia</taxon>
        <taxon>Peptostreptococcales</taxon>
        <taxon>Peptostreptococcaceae</taxon>
        <taxon>Tepidibacter</taxon>
    </lineage>
</organism>
<dbReference type="OrthoDB" id="9813051at2"/>
<dbReference type="Pfam" id="PF07314">
    <property type="entry name" value="Lit"/>
    <property type="match status" value="1"/>
</dbReference>
<keyword evidence="3" id="KW-1185">Reference proteome</keyword>
<protein>
    <submittedName>
        <fullName evidence="2">Integral membrane protein TIGR01906</fullName>
    </submittedName>
</protein>
<dbReference type="STRING" id="1123350.SAMN02744040_00908"/>
<dbReference type="InterPro" id="IPR010178">
    <property type="entry name" value="Lit"/>
</dbReference>
<keyword evidence="1" id="KW-0812">Transmembrane</keyword>
<keyword evidence="1" id="KW-0472">Membrane</keyword>
<dbReference type="RefSeq" id="WP_072724096.1">
    <property type="nucleotide sequence ID" value="NZ_FQXH01000008.1"/>
</dbReference>
<proteinExistence type="predicted"/>
<dbReference type="Proteomes" id="UP000242520">
    <property type="component" value="Unassembled WGS sequence"/>
</dbReference>
<evidence type="ECO:0000256" key="1">
    <source>
        <dbReference type="SAM" id="Phobius"/>
    </source>
</evidence>
<accession>A0A1M5QFD1</accession>
<dbReference type="AlphaFoldDB" id="A0A1M5QFD1"/>
<name>A0A1M5QFD1_9FIRM</name>
<reference evidence="3" key="1">
    <citation type="submission" date="2016-11" db="EMBL/GenBank/DDBJ databases">
        <authorList>
            <person name="Varghese N."/>
            <person name="Submissions S."/>
        </authorList>
    </citation>
    <scope>NUCLEOTIDE SEQUENCE [LARGE SCALE GENOMIC DNA]</scope>
    <source>
        <strain evidence="3">DSM 15285</strain>
    </source>
</reference>
<feature type="transmembrane region" description="Helical" evidence="1">
    <location>
        <begin position="93"/>
        <end position="113"/>
    </location>
</feature>
<evidence type="ECO:0000313" key="2">
    <source>
        <dbReference type="EMBL" id="SHH12767.1"/>
    </source>
</evidence>
<evidence type="ECO:0000313" key="3">
    <source>
        <dbReference type="Proteomes" id="UP000242520"/>
    </source>
</evidence>